<accession>A0A8S5TL12</accession>
<sequence length="41" mass="5195">MVQDWPCQAFPEFKVFIHFYFHRRRAVGCLMKRHQHWFNIS</sequence>
<dbReference type="EMBL" id="BK032843">
    <property type="protein sequence ID" value="DAF63747.1"/>
    <property type="molecule type" value="Genomic_DNA"/>
</dbReference>
<organism evidence="1">
    <name type="scientific">Podoviridae sp. ctz6O13</name>
    <dbReference type="NCBI Taxonomy" id="2827757"/>
    <lineage>
        <taxon>Viruses</taxon>
        <taxon>Duplodnaviria</taxon>
        <taxon>Heunggongvirae</taxon>
        <taxon>Uroviricota</taxon>
        <taxon>Caudoviricetes</taxon>
    </lineage>
</organism>
<name>A0A8S5TL12_9CAUD</name>
<evidence type="ECO:0000313" key="1">
    <source>
        <dbReference type="EMBL" id="DAF63747.1"/>
    </source>
</evidence>
<reference evidence="1" key="1">
    <citation type="journal article" date="2021" name="Proc. Natl. Acad. Sci. U.S.A.">
        <title>A Catalog of Tens of Thousands of Viruses from Human Metagenomes Reveals Hidden Associations with Chronic Diseases.</title>
        <authorList>
            <person name="Tisza M.J."/>
            <person name="Buck C.B."/>
        </authorList>
    </citation>
    <scope>NUCLEOTIDE SEQUENCE</scope>
    <source>
        <strain evidence="1">Ctz6O13</strain>
    </source>
</reference>
<protein>
    <submittedName>
        <fullName evidence="1">Uncharacterized protein</fullName>
    </submittedName>
</protein>
<proteinExistence type="predicted"/>